<dbReference type="Pfam" id="PF13672">
    <property type="entry name" value="PP2C_2"/>
    <property type="match status" value="1"/>
</dbReference>
<name>A0A840I9X1_9ACTN</name>
<dbReference type="InterPro" id="IPR001932">
    <property type="entry name" value="PPM-type_phosphatase-like_dom"/>
</dbReference>
<dbReference type="SMART" id="SM00332">
    <property type="entry name" value="PP2Cc"/>
    <property type="match status" value="1"/>
</dbReference>
<keyword evidence="4" id="KW-0378">Hydrolase</keyword>
<dbReference type="AlphaFoldDB" id="A0A840I9X1"/>
<dbReference type="EMBL" id="JACHNU010000001">
    <property type="protein sequence ID" value="MBB4661033.1"/>
    <property type="molecule type" value="Genomic_DNA"/>
</dbReference>
<dbReference type="PANTHER" id="PTHR47992">
    <property type="entry name" value="PROTEIN PHOSPHATASE"/>
    <property type="match status" value="1"/>
</dbReference>
<sequence length="413" mass="43965">MLRVAEHFEKSDTGRARRANEDNFFARAPLFVVADGMGGAQAGEVASRVAADAFSHGLPEGGTTEERLATRVLEANARIHTLSREDRERAGMGTTLTAACLDGEEIVVAHVGDSRAYLWRDGELTRLTRDHSLVDELVRRGKLTEEEAAEHPQRSIITRALGPEPDVEVDTRTYRGQGGDVLLLCSDGLTSMISEQLIAGILRGAEGIEQAGRELIDAANAAGGRDNITVVLVRVEEVAAGAPAAGAVATEALEQPTLAQPAAAAAPAARTAVAAAEPATARQQVPPHESPALAAARRRREEREGKPLPRKVKIFAATTATLIVLAIFGIAAMFATRAVFFIGTDDRGMVTIYKGLPFELPAGIKLYSEYSVSGVPAAAVPPARRDDLLDHQLRSRSDARDLVAQLELGRLSP</sequence>
<evidence type="ECO:0000256" key="2">
    <source>
        <dbReference type="SAM" id="Phobius"/>
    </source>
</evidence>
<evidence type="ECO:0000256" key="1">
    <source>
        <dbReference type="SAM" id="MobiDB-lite"/>
    </source>
</evidence>
<proteinExistence type="predicted"/>
<evidence type="ECO:0000313" key="5">
    <source>
        <dbReference type="Proteomes" id="UP000585272"/>
    </source>
</evidence>
<dbReference type="NCBIfam" id="NF033484">
    <property type="entry name" value="Stp1_PP2C_phos"/>
    <property type="match status" value="1"/>
</dbReference>
<dbReference type="CDD" id="cd00143">
    <property type="entry name" value="PP2Cc"/>
    <property type="match status" value="1"/>
</dbReference>
<dbReference type="Gene3D" id="3.60.40.10">
    <property type="entry name" value="PPM-type phosphatase domain"/>
    <property type="match status" value="1"/>
</dbReference>
<dbReference type="PROSITE" id="PS51746">
    <property type="entry name" value="PPM_2"/>
    <property type="match status" value="1"/>
</dbReference>
<accession>A0A840I9X1</accession>
<evidence type="ECO:0000313" key="4">
    <source>
        <dbReference type="EMBL" id="MBB4661033.1"/>
    </source>
</evidence>
<protein>
    <submittedName>
        <fullName evidence="4">Protein phosphatase</fullName>
        <ecNumber evidence="4">3.1.3.16</ecNumber>
    </submittedName>
</protein>
<reference evidence="4 5" key="1">
    <citation type="submission" date="2020-08" db="EMBL/GenBank/DDBJ databases">
        <title>Genomic Encyclopedia of Archaeal and Bacterial Type Strains, Phase II (KMG-II): from individual species to whole genera.</title>
        <authorList>
            <person name="Goeker M."/>
        </authorList>
    </citation>
    <scope>NUCLEOTIDE SEQUENCE [LARGE SCALE GENOMIC DNA]</scope>
    <source>
        <strain evidence="4 5">DSM 23288</strain>
    </source>
</reference>
<dbReference type="SUPFAM" id="SSF81606">
    <property type="entry name" value="PP2C-like"/>
    <property type="match status" value="1"/>
</dbReference>
<dbReference type="Proteomes" id="UP000585272">
    <property type="component" value="Unassembled WGS sequence"/>
</dbReference>
<keyword evidence="2" id="KW-1133">Transmembrane helix</keyword>
<keyword evidence="2" id="KW-0472">Membrane</keyword>
<feature type="compositionally biased region" description="Low complexity" evidence="1">
    <location>
        <begin position="276"/>
        <end position="285"/>
    </location>
</feature>
<dbReference type="InterPro" id="IPR015655">
    <property type="entry name" value="PP2C"/>
</dbReference>
<gene>
    <name evidence="4" type="ORF">BDZ31_000606</name>
</gene>
<dbReference type="RefSeq" id="WP_183338845.1">
    <property type="nucleotide sequence ID" value="NZ_JACHNU010000001.1"/>
</dbReference>
<dbReference type="GO" id="GO:0004722">
    <property type="term" value="F:protein serine/threonine phosphatase activity"/>
    <property type="evidence" value="ECO:0007669"/>
    <property type="project" value="UniProtKB-EC"/>
</dbReference>
<feature type="domain" description="PPM-type phosphatase" evidence="3">
    <location>
        <begin position="6"/>
        <end position="235"/>
    </location>
</feature>
<dbReference type="EC" id="3.1.3.16" evidence="4"/>
<comment type="caution">
    <text evidence="4">The sequence shown here is derived from an EMBL/GenBank/DDBJ whole genome shotgun (WGS) entry which is preliminary data.</text>
</comment>
<dbReference type="InterPro" id="IPR036457">
    <property type="entry name" value="PPM-type-like_dom_sf"/>
</dbReference>
<keyword evidence="2" id="KW-0812">Transmembrane</keyword>
<keyword evidence="5" id="KW-1185">Reference proteome</keyword>
<organism evidence="4 5">
    <name type="scientific">Conexibacter arvalis</name>
    <dbReference type="NCBI Taxonomy" id="912552"/>
    <lineage>
        <taxon>Bacteria</taxon>
        <taxon>Bacillati</taxon>
        <taxon>Actinomycetota</taxon>
        <taxon>Thermoleophilia</taxon>
        <taxon>Solirubrobacterales</taxon>
        <taxon>Conexibacteraceae</taxon>
        <taxon>Conexibacter</taxon>
    </lineage>
</organism>
<evidence type="ECO:0000259" key="3">
    <source>
        <dbReference type="PROSITE" id="PS51746"/>
    </source>
</evidence>
<feature type="region of interest" description="Disordered" evidence="1">
    <location>
        <begin position="276"/>
        <end position="305"/>
    </location>
</feature>
<feature type="transmembrane region" description="Helical" evidence="2">
    <location>
        <begin position="314"/>
        <end position="340"/>
    </location>
</feature>
<dbReference type="SMART" id="SM00331">
    <property type="entry name" value="PP2C_SIG"/>
    <property type="match status" value="1"/>
</dbReference>